<dbReference type="Pfam" id="PF13621">
    <property type="entry name" value="Cupin_8"/>
    <property type="match status" value="1"/>
</dbReference>
<dbReference type="Gene3D" id="2.60.120.650">
    <property type="entry name" value="Cupin"/>
    <property type="match status" value="1"/>
</dbReference>
<dbReference type="InterPro" id="IPR041667">
    <property type="entry name" value="Cupin_8"/>
</dbReference>
<dbReference type="SMART" id="SM00558">
    <property type="entry name" value="JmjC"/>
    <property type="match status" value="1"/>
</dbReference>
<dbReference type="InterPro" id="IPR003347">
    <property type="entry name" value="JmjC_dom"/>
</dbReference>
<dbReference type="Proteomes" id="UP000582659">
    <property type="component" value="Unassembled WGS sequence"/>
</dbReference>
<dbReference type="PANTHER" id="PTHR12461:SF105">
    <property type="entry name" value="HYPOXIA-INDUCIBLE FACTOR 1-ALPHA INHIBITOR"/>
    <property type="match status" value="1"/>
</dbReference>
<dbReference type="OrthoDB" id="47172at2759"/>
<organism evidence="2 3">
    <name type="scientific">Bursaphelenchus xylophilus</name>
    <name type="common">Pinewood nematode worm</name>
    <name type="synonym">Aphelenchoides xylophilus</name>
    <dbReference type="NCBI Taxonomy" id="6326"/>
    <lineage>
        <taxon>Eukaryota</taxon>
        <taxon>Metazoa</taxon>
        <taxon>Ecdysozoa</taxon>
        <taxon>Nematoda</taxon>
        <taxon>Chromadorea</taxon>
        <taxon>Rhabditida</taxon>
        <taxon>Tylenchina</taxon>
        <taxon>Tylenchomorpha</taxon>
        <taxon>Aphelenchoidea</taxon>
        <taxon>Aphelenchoididae</taxon>
        <taxon>Bursaphelenchus</taxon>
    </lineage>
</organism>
<evidence type="ECO:0000313" key="3">
    <source>
        <dbReference type="Proteomes" id="UP000659654"/>
    </source>
</evidence>
<accession>A0A7I8X4L1</accession>
<comment type="caution">
    <text evidence="2">The sequence shown here is derived from an EMBL/GenBank/DDBJ whole genome shotgun (WGS) entry which is preliminary data.</text>
</comment>
<dbReference type="SUPFAM" id="SSF51197">
    <property type="entry name" value="Clavaminate synthase-like"/>
    <property type="match status" value="1"/>
</dbReference>
<sequence length="420" mass="48395">MSSEVVPNEKEDEEVAILDILSKVFKLDEEEICLNEEKQKQLTKHAKSFWILEGLIRCLSTYFQDDSSYEQHLEHIYGLLDASLNTGHFSEVPDVYRLLFSVCCLIQTFILWKSGKSEEALAKCDEGLLKGYELDENVLGELGEILSDHMGPMEKIEFPSHLSHNPPAPLSTTRKISVLNLPSLETFYTNAFLPEKPVIIRGLLSNMPCYKKWSFDYLYNKCGRRIVPVEIGSKYTDEDWSQILMPFGQFLNDFVANEENAEEPGYMAQHRLLDQVPSLLKDIIIPDYCSLVSSDEPENINCFIGPSSTVSPLHTDPRHNFFFQIRGKKFVRLINPDQRHNIYLFDDFLRANSSQVDVERPDYEKFPKFKDVIVEDFVMQQGDCLYIPQGYFHHIRALEPSISMSIWFGDSKSCVEKNGK</sequence>
<dbReference type="PROSITE" id="PS51184">
    <property type="entry name" value="JMJC"/>
    <property type="match status" value="1"/>
</dbReference>
<dbReference type="PANTHER" id="PTHR12461">
    <property type="entry name" value="HYPOXIA-INDUCIBLE FACTOR 1 ALPHA INHIBITOR-RELATED"/>
    <property type="match status" value="1"/>
</dbReference>
<evidence type="ECO:0000313" key="2">
    <source>
        <dbReference type="EMBL" id="CAD5233442.1"/>
    </source>
</evidence>
<feature type="domain" description="JmjC" evidence="1">
    <location>
        <begin position="265"/>
        <end position="420"/>
    </location>
</feature>
<dbReference type="EMBL" id="CAJFCV020000006">
    <property type="protein sequence ID" value="CAG9128521.1"/>
    <property type="molecule type" value="Genomic_DNA"/>
</dbReference>
<protein>
    <submittedName>
        <fullName evidence="2">(pine wood nematode) hypothetical protein</fullName>
    </submittedName>
</protein>
<dbReference type="Proteomes" id="UP000659654">
    <property type="component" value="Unassembled WGS sequence"/>
</dbReference>
<evidence type="ECO:0000259" key="1">
    <source>
        <dbReference type="PROSITE" id="PS51184"/>
    </source>
</evidence>
<gene>
    <name evidence="2" type="ORF">BXYJ_LOCUS13533</name>
</gene>
<dbReference type="AlphaFoldDB" id="A0A7I8X4L1"/>
<name>A0A7I8X4L1_BURXY</name>
<dbReference type="EMBL" id="CAJFDI010000006">
    <property type="protein sequence ID" value="CAD5233442.1"/>
    <property type="molecule type" value="Genomic_DNA"/>
</dbReference>
<dbReference type="SMR" id="A0A7I8X4L1"/>
<reference evidence="2" key="1">
    <citation type="submission" date="2020-09" db="EMBL/GenBank/DDBJ databases">
        <authorList>
            <person name="Kikuchi T."/>
        </authorList>
    </citation>
    <scope>NUCLEOTIDE SEQUENCE</scope>
    <source>
        <strain evidence="2">Ka4C1</strain>
    </source>
</reference>
<keyword evidence="3" id="KW-1185">Reference proteome</keyword>
<proteinExistence type="predicted"/>